<reference evidence="2 3" key="1">
    <citation type="journal article" date="2007" name="Nature">
        <title>Evolution of genes and genomes on the Drosophila phylogeny.</title>
        <authorList>
            <consortium name="Drosophila 12 Genomes Consortium"/>
            <person name="Clark A.G."/>
            <person name="Eisen M.B."/>
            <person name="Smith D.R."/>
            <person name="Bergman C.M."/>
            <person name="Oliver B."/>
            <person name="Markow T.A."/>
            <person name="Kaufman T.C."/>
            <person name="Kellis M."/>
            <person name="Gelbart W."/>
            <person name="Iyer V.N."/>
            <person name="Pollard D.A."/>
            <person name="Sackton T.B."/>
            <person name="Larracuente A.M."/>
            <person name="Singh N.D."/>
            <person name="Abad J.P."/>
            <person name="Abt D.N."/>
            <person name="Adryan B."/>
            <person name="Aguade M."/>
            <person name="Akashi H."/>
            <person name="Anderson W.W."/>
            <person name="Aquadro C.F."/>
            <person name="Ardell D.H."/>
            <person name="Arguello R."/>
            <person name="Artieri C.G."/>
            <person name="Barbash D.A."/>
            <person name="Barker D."/>
            <person name="Barsanti P."/>
            <person name="Batterham P."/>
            <person name="Batzoglou S."/>
            <person name="Begun D."/>
            <person name="Bhutkar A."/>
            <person name="Blanco E."/>
            <person name="Bosak S.A."/>
            <person name="Bradley R.K."/>
            <person name="Brand A.D."/>
            <person name="Brent M.R."/>
            <person name="Brooks A.N."/>
            <person name="Brown R.H."/>
            <person name="Butlin R.K."/>
            <person name="Caggese C."/>
            <person name="Calvi B.R."/>
            <person name="Bernardo de Carvalho A."/>
            <person name="Caspi A."/>
            <person name="Castrezana S."/>
            <person name="Celniker S.E."/>
            <person name="Chang J.L."/>
            <person name="Chapple C."/>
            <person name="Chatterji S."/>
            <person name="Chinwalla A."/>
            <person name="Civetta A."/>
            <person name="Clifton S.W."/>
            <person name="Comeron J.M."/>
            <person name="Costello J.C."/>
            <person name="Coyne J.A."/>
            <person name="Daub J."/>
            <person name="David R.G."/>
            <person name="Delcher A.L."/>
            <person name="Delehaunty K."/>
            <person name="Do C.B."/>
            <person name="Ebling H."/>
            <person name="Edwards K."/>
            <person name="Eickbush T."/>
            <person name="Evans J.D."/>
            <person name="Filipski A."/>
            <person name="Findeiss S."/>
            <person name="Freyhult E."/>
            <person name="Fulton L."/>
            <person name="Fulton R."/>
            <person name="Garcia A.C."/>
            <person name="Gardiner A."/>
            <person name="Garfield D.A."/>
            <person name="Garvin B.E."/>
            <person name="Gibson G."/>
            <person name="Gilbert D."/>
            <person name="Gnerre S."/>
            <person name="Godfrey J."/>
            <person name="Good R."/>
            <person name="Gotea V."/>
            <person name="Gravely B."/>
            <person name="Greenberg A.J."/>
            <person name="Griffiths-Jones S."/>
            <person name="Gross S."/>
            <person name="Guigo R."/>
            <person name="Gustafson E.A."/>
            <person name="Haerty W."/>
            <person name="Hahn M.W."/>
            <person name="Halligan D.L."/>
            <person name="Halpern A.L."/>
            <person name="Halter G.M."/>
            <person name="Han M.V."/>
            <person name="Heger A."/>
            <person name="Hillier L."/>
            <person name="Hinrichs A.S."/>
            <person name="Holmes I."/>
            <person name="Hoskins R.A."/>
            <person name="Hubisz M.J."/>
            <person name="Hultmark D."/>
            <person name="Huntley M.A."/>
            <person name="Jaffe D.B."/>
            <person name="Jagadeeshan S."/>
            <person name="Jeck W.R."/>
            <person name="Johnson J."/>
            <person name="Jones C.D."/>
            <person name="Jordan W.C."/>
            <person name="Karpen G.H."/>
            <person name="Kataoka E."/>
            <person name="Keightley P.D."/>
            <person name="Kheradpour P."/>
            <person name="Kirkness E.F."/>
            <person name="Koerich L.B."/>
            <person name="Kristiansen K."/>
            <person name="Kudrna D."/>
            <person name="Kulathinal R.J."/>
            <person name="Kumar S."/>
            <person name="Kwok R."/>
            <person name="Lander E."/>
            <person name="Langley C.H."/>
            <person name="Lapoint R."/>
            <person name="Lazzaro B.P."/>
            <person name="Lee S.J."/>
            <person name="Levesque L."/>
            <person name="Li R."/>
            <person name="Lin C.F."/>
            <person name="Lin M.F."/>
            <person name="Lindblad-Toh K."/>
            <person name="Llopart A."/>
            <person name="Long M."/>
            <person name="Low L."/>
            <person name="Lozovsky E."/>
            <person name="Lu J."/>
            <person name="Luo M."/>
            <person name="Machado C.A."/>
            <person name="Makalowski W."/>
            <person name="Marzo M."/>
            <person name="Matsuda M."/>
            <person name="Matzkin L."/>
            <person name="McAllister B."/>
            <person name="McBride C.S."/>
            <person name="McKernan B."/>
            <person name="McKernan K."/>
            <person name="Mendez-Lago M."/>
            <person name="Minx P."/>
            <person name="Mollenhauer M.U."/>
            <person name="Montooth K."/>
            <person name="Mount S.M."/>
            <person name="Mu X."/>
            <person name="Myers E."/>
            <person name="Negre B."/>
            <person name="Newfeld S."/>
            <person name="Nielsen R."/>
            <person name="Noor M.A."/>
            <person name="O'Grady P."/>
            <person name="Pachter L."/>
            <person name="Papaceit M."/>
            <person name="Parisi M.J."/>
            <person name="Parisi M."/>
            <person name="Parts L."/>
            <person name="Pedersen J.S."/>
            <person name="Pesole G."/>
            <person name="Phillippy A.M."/>
            <person name="Ponting C.P."/>
            <person name="Pop M."/>
            <person name="Porcelli D."/>
            <person name="Powell J.R."/>
            <person name="Prohaska S."/>
            <person name="Pruitt K."/>
            <person name="Puig M."/>
            <person name="Quesneville H."/>
            <person name="Ram K.R."/>
            <person name="Rand D."/>
            <person name="Rasmussen M.D."/>
            <person name="Reed L.K."/>
            <person name="Reenan R."/>
            <person name="Reily A."/>
            <person name="Remington K.A."/>
            <person name="Rieger T.T."/>
            <person name="Ritchie M.G."/>
            <person name="Robin C."/>
            <person name="Rogers Y.H."/>
            <person name="Rohde C."/>
            <person name="Rozas J."/>
            <person name="Rubenfield M.J."/>
            <person name="Ruiz A."/>
            <person name="Russo S."/>
            <person name="Salzberg S.L."/>
            <person name="Sanchez-Gracia A."/>
            <person name="Saranga D.J."/>
            <person name="Sato H."/>
            <person name="Schaeffer S.W."/>
            <person name="Schatz M.C."/>
            <person name="Schlenke T."/>
            <person name="Schwartz R."/>
            <person name="Segarra C."/>
            <person name="Singh R.S."/>
            <person name="Sirot L."/>
            <person name="Sirota M."/>
            <person name="Sisneros N.B."/>
            <person name="Smith C.D."/>
            <person name="Smith T.F."/>
            <person name="Spieth J."/>
            <person name="Stage D.E."/>
            <person name="Stark A."/>
            <person name="Stephan W."/>
            <person name="Strausberg R.L."/>
            <person name="Strempel S."/>
            <person name="Sturgill D."/>
            <person name="Sutton G."/>
            <person name="Sutton G.G."/>
            <person name="Tao W."/>
            <person name="Teichmann S."/>
            <person name="Tobari Y.N."/>
            <person name="Tomimura Y."/>
            <person name="Tsolas J.M."/>
            <person name="Valente V.L."/>
            <person name="Venter E."/>
            <person name="Venter J.C."/>
            <person name="Vicario S."/>
            <person name="Vieira F.G."/>
            <person name="Vilella A.J."/>
            <person name="Villasante A."/>
            <person name="Walenz B."/>
            <person name="Wang J."/>
            <person name="Wasserman M."/>
            <person name="Watts T."/>
            <person name="Wilson D."/>
            <person name="Wilson R.K."/>
            <person name="Wing R.A."/>
            <person name="Wolfner M.F."/>
            <person name="Wong A."/>
            <person name="Wong G.K."/>
            <person name="Wu C.I."/>
            <person name="Wu G."/>
            <person name="Yamamoto D."/>
            <person name="Yang H.P."/>
            <person name="Yang S.P."/>
            <person name="Yorke J.A."/>
            <person name="Yoshida K."/>
            <person name="Zdobnov E."/>
            <person name="Zhang P."/>
            <person name="Zhang Y."/>
            <person name="Zimin A.V."/>
            <person name="Baldwin J."/>
            <person name="Abdouelleil A."/>
            <person name="Abdulkadir J."/>
            <person name="Abebe A."/>
            <person name="Abera B."/>
            <person name="Abreu J."/>
            <person name="Acer S.C."/>
            <person name="Aftuck L."/>
            <person name="Alexander A."/>
            <person name="An P."/>
            <person name="Anderson E."/>
            <person name="Anderson S."/>
            <person name="Arachi H."/>
            <person name="Azer M."/>
            <person name="Bachantsang P."/>
            <person name="Barry A."/>
            <person name="Bayul T."/>
            <person name="Berlin A."/>
            <person name="Bessette D."/>
            <person name="Bloom T."/>
            <person name="Blye J."/>
            <person name="Boguslavskiy L."/>
            <person name="Bonnet C."/>
            <person name="Boukhgalter B."/>
            <person name="Bourzgui I."/>
            <person name="Brown A."/>
            <person name="Cahill P."/>
            <person name="Channer S."/>
            <person name="Cheshatsang Y."/>
            <person name="Chuda L."/>
            <person name="Citroen M."/>
            <person name="Collymore A."/>
            <person name="Cooke P."/>
            <person name="Costello M."/>
            <person name="D'Aco K."/>
            <person name="Daza R."/>
            <person name="De Haan G."/>
            <person name="DeGray S."/>
            <person name="DeMaso C."/>
            <person name="Dhargay N."/>
            <person name="Dooley K."/>
            <person name="Dooley E."/>
            <person name="Doricent M."/>
            <person name="Dorje P."/>
            <person name="Dorjee K."/>
            <person name="Dupes A."/>
            <person name="Elong R."/>
            <person name="Falk J."/>
            <person name="Farina A."/>
            <person name="Faro S."/>
            <person name="Ferguson D."/>
            <person name="Fisher S."/>
            <person name="Foley C.D."/>
            <person name="Franke A."/>
            <person name="Friedrich D."/>
            <person name="Gadbois L."/>
            <person name="Gearin G."/>
            <person name="Gearin C.R."/>
            <person name="Giannoukos G."/>
            <person name="Goode T."/>
            <person name="Graham J."/>
            <person name="Grandbois E."/>
            <person name="Grewal S."/>
            <person name="Gyaltsen K."/>
            <person name="Hafez N."/>
            <person name="Hagos B."/>
            <person name="Hall J."/>
            <person name="Henson C."/>
            <person name="Hollinger A."/>
            <person name="Honan T."/>
            <person name="Huard M.D."/>
            <person name="Hughes L."/>
            <person name="Hurhula B."/>
            <person name="Husby M.E."/>
            <person name="Kamat A."/>
            <person name="Kanga B."/>
            <person name="Kashin S."/>
            <person name="Khazanovich D."/>
            <person name="Kisner P."/>
            <person name="Lance K."/>
            <person name="Lara M."/>
            <person name="Lee W."/>
            <person name="Lennon N."/>
            <person name="Letendre F."/>
            <person name="LeVine R."/>
            <person name="Lipovsky A."/>
            <person name="Liu X."/>
            <person name="Liu J."/>
            <person name="Liu S."/>
            <person name="Lokyitsang T."/>
            <person name="Lokyitsang Y."/>
            <person name="Lubonja R."/>
            <person name="Lui A."/>
            <person name="MacDonald P."/>
            <person name="Magnisalis V."/>
            <person name="Maru K."/>
            <person name="Matthews C."/>
            <person name="McCusker W."/>
            <person name="McDonough S."/>
            <person name="Mehta T."/>
            <person name="Meldrim J."/>
            <person name="Meneus L."/>
            <person name="Mihai O."/>
            <person name="Mihalev A."/>
            <person name="Mihova T."/>
            <person name="Mittelman R."/>
            <person name="Mlenga V."/>
            <person name="Montmayeur A."/>
            <person name="Mulrain L."/>
            <person name="Navidi A."/>
            <person name="Naylor J."/>
            <person name="Negash T."/>
            <person name="Nguyen T."/>
            <person name="Nguyen N."/>
            <person name="Nicol R."/>
            <person name="Norbu C."/>
            <person name="Norbu N."/>
            <person name="Novod N."/>
            <person name="O'Neill B."/>
            <person name="Osman S."/>
            <person name="Markiewicz E."/>
            <person name="Oyono O.L."/>
            <person name="Patti C."/>
            <person name="Phunkhang P."/>
            <person name="Pierre F."/>
            <person name="Priest M."/>
            <person name="Raghuraman S."/>
            <person name="Rege F."/>
            <person name="Reyes R."/>
            <person name="Rise C."/>
            <person name="Rogov P."/>
            <person name="Ross K."/>
            <person name="Ryan E."/>
            <person name="Settipalli S."/>
            <person name="Shea T."/>
            <person name="Sherpa N."/>
            <person name="Shi L."/>
            <person name="Shih D."/>
            <person name="Sparrow T."/>
            <person name="Spaulding J."/>
            <person name="Stalker J."/>
            <person name="Stange-Thomann N."/>
            <person name="Stavropoulos S."/>
            <person name="Stone C."/>
            <person name="Strader C."/>
            <person name="Tesfaye S."/>
            <person name="Thomson T."/>
            <person name="Thoulutsang Y."/>
            <person name="Thoulutsang D."/>
            <person name="Topham K."/>
            <person name="Topping I."/>
            <person name="Tsamla T."/>
            <person name="Vassiliev H."/>
            <person name="Vo A."/>
            <person name="Wangchuk T."/>
            <person name="Wangdi T."/>
            <person name="Weiand M."/>
            <person name="Wilkinson J."/>
            <person name="Wilson A."/>
            <person name="Yadav S."/>
            <person name="Young G."/>
            <person name="Yu Q."/>
            <person name="Zembek L."/>
            <person name="Zhong D."/>
            <person name="Zimmer A."/>
            <person name="Zwirko Z."/>
            <person name="Jaffe D.B."/>
            <person name="Alvarez P."/>
            <person name="Brockman W."/>
            <person name="Butler J."/>
            <person name="Chin C."/>
            <person name="Gnerre S."/>
            <person name="Grabherr M."/>
            <person name="Kleber M."/>
            <person name="Mauceli E."/>
            <person name="MacCallum I."/>
        </authorList>
    </citation>
    <scope>NUCLEOTIDE SEQUENCE [LARGE SCALE GENOMIC DNA]</scope>
    <source>
        <strain evidence="3">Tucson 15081-1352.22</strain>
    </source>
</reference>
<gene>
    <name evidence="2" type="primary">Dmoj\GI13161</name>
    <name evidence="2" type="ORF">Dmoj_GI13161</name>
</gene>
<dbReference type="KEGG" id="dmo:Dmoj_GI13161"/>
<dbReference type="AlphaFoldDB" id="B4KE54"/>
<dbReference type="OMA" id="MIMVKKS"/>
<evidence type="ECO:0000313" key="2">
    <source>
        <dbReference type="EMBL" id="EDW11799.1"/>
    </source>
</evidence>
<sequence>MNRHSSSNSCYGVDRTQLLLQEETAMQNKGLFSVMDSVHPSCGDMKAAEVERIVRKTLLQMQDLCRFVDVENVLRFAVPKVLYDLHAFERLTLEVQEMKEALNSYIHHFKAMGKDLAEIFLDLHNIYTKLDQLDRNMPRRSREKREKYLKRLREAENFLENAKHFIVKQKTPTPTPTVTPTATPTATPTSSTHKQRKRDRLGDVTRQTRSAERRAFLTNMIMVKKSDFSMELNRNKDFYMEAERVLRKKYCNKHGVP</sequence>
<dbReference type="OrthoDB" id="7883286at2759"/>
<dbReference type="InParanoid" id="B4KE54"/>
<dbReference type="HOGENOM" id="CLU_866746_0_0_1"/>
<evidence type="ECO:0000313" key="3">
    <source>
        <dbReference type="Proteomes" id="UP000009192"/>
    </source>
</evidence>
<accession>B4KE54</accession>
<protein>
    <submittedName>
        <fullName evidence="2">Uncharacterized protein</fullName>
    </submittedName>
</protein>
<keyword evidence="3" id="KW-1185">Reference proteome</keyword>
<evidence type="ECO:0000256" key="1">
    <source>
        <dbReference type="SAM" id="MobiDB-lite"/>
    </source>
</evidence>
<name>B4KE54_DROMO</name>
<dbReference type="EMBL" id="CH933807">
    <property type="protein sequence ID" value="EDW11799.1"/>
    <property type="molecule type" value="Genomic_DNA"/>
</dbReference>
<dbReference type="Proteomes" id="UP000009192">
    <property type="component" value="Unassembled WGS sequence"/>
</dbReference>
<feature type="compositionally biased region" description="Low complexity" evidence="1">
    <location>
        <begin position="176"/>
        <end position="192"/>
    </location>
</feature>
<organism evidence="2 3">
    <name type="scientific">Drosophila mojavensis</name>
    <name type="common">Fruit fly</name>
    <dbReference type="NCBI Taxonomy" id="7230"/>
    <lineage>
        <taxon>Eukaryota</taxon>
        <taxon>Metazoa</taxon>
        <taxon>Ecdysozoa</taxon>
        <taxon>Arthropoda</taxon>
        <taxon>Hexapoda</taxon>
        <taxon>Insecta</taxon>
        <taxon>Pterygota</taxon>
        <taxon>Neoptera</taxon>
        <taxon>Endopterygota</taxon>
        <taxon>Diptera</taxon>
        <taxon>Brachycera</taxon>
        <taxon>Muscomorpha</taxon>
        <taxon>Ephydroidea</taxon>
        <taxon>Drosophilidae</taxon>
        <taxon>Drosophila</taxon>
    </lineage>
</organism>
<feature type="region of interest" description="Disordered" evidence="1">
    <location>
        <begin position="170"/>
        <end position="210"/>
    </location>
</feature>
<dbReference type="PhylomeDB" id="B4KE54"/>
<proteinExistence type="predicted"/>